<reference evidence="2 3" key="1">
    <citation type="journal article" date="2019" name="Int. J. Syst. Evol. Microbiol.">
        <title>The Global Catalogue of Microorganisms (GCM) 10K type strain sequencing project: providing services to taxonomists for standard genome sequencing and annotation.</title>
        <authorList>
            <consortium name="The Broad Institute Genomics Platform"/>
            <consortium name="The Broad Institute Genome Sequencing Center for Infectious Disease"/>
            <person name="Wu L."/>
            <person name="Ma J."/>
        </authorList>
    </citation>
    <scope>NUCLEOTIDE SEQUENCE [LARGE SCALE GENOMIC DNA]</scope>
    <source>
        <strain evidence="2 3">JCM 16112</strain>
    </source>
</reference>
<dbReference type="SUPFAM" id="SSF52141">
    <property type="entry name" value="Uracil-DNA glycosylase-like"/>
    <property type="match status" value="1"/>
</dbReference>
<feature type="domain" description="Uracil-DNA glycosylase-like" evidence="1">
    <location>
        <begin position="41"/>
        <end position="198"/>
    </location>
</feature>
<proteinExistence type="predicted"/>
<dbReference type="SMART" id="SM00986">
    <property type="entry name" value="UDG"/>
    <property type="match status" value="1"/>
</dbReference>
<name>A0ABN1N2W3_9BACT</name>
<dbReference type="EMBL" id="BAAAFI010000041">
    <property type="protein sequence ID" value="GAA0880216.1"/>
    <property type="molecule type" value="Genomic_DNA"/>
</dbReference>
<organism evidence="2 3">
    <name type="scientific">Algoriphagus jejuensis</name>
    <dbReference type="NCBI Taxonomy" id="419934"/>
    <lineage>
        <taxon>Bacteria</taxon>
        <taxon>Pseudomonadati</taxon>
        <taxon>Bacteroidota</taxon>
        <taxon>Cytophagia</taxon>
        <taxon>Cytophagales</taxon>
        <taxon>Cyclobacteriaceae</taxon>
        <taxon>Algoriphagus</taxon>
    </lineage>
</organism>
<dbReference type="Proteomes" id="UP001500469">
    <property type="component" value="Unassembled WGS sequence"/>
</dbReference>
<evidence type="ECO:0000259" key="1">
    <source>
        <dbReference type="SMART" id="SM00986"/>
    </source>
</evidence>
<dbReference type="Gene3D" id="3.40.470.10">
    <property type="entry name" value="Uracil-DNA glycosylase-like domain"/>
    <property type="match status" value="1"/>
</dbReference>
<sequence>MEKEGFKGDIEGMEENLESLLQRVAQCRICEKDLPLGPRPVLSVHPDSKILIVGQAPGTKVHATGIPWNDPSGDELRRWLQVDRETFYDPSVFGIIPMGFCYPGRGKGGDLPPRKECAATWHAPLLDHLPRLQLTLLIGSYAQAYYLGAERKGTLTETVMNFESYLPQFFPLVHPSPRNRLWMRRNPWFEECVVPRLRQVVWELIGASKT</sequence>
<dbReference type="PANTHER" id="PTHR42160:SF1">
    <property type="entry name" value="URACIL-DNA GLYCOSYLASE SUPERFAMILY PROTEIN"/>
    <property type="match status" value="1"/>
</dbReference>
<dbReference type="InterPro" id="IPR005122">
    <property type="entry name" value="Uracil-DNA_glycosylase-like"/>
</dbReference>
<dbReference type="CDD" id="cd10033">
    <property type="entry name" value="UDG_like"/>
    <property type="match status" value="1"/>
</dbReference>
<accession>A0ABN1N2W3</accession>
<dbReference type="InterPro" id="IPR036895">
    <property type="entry name" value="Uracil-DNA_glycosylase-like_sf"/>
</dbReference>
<dbReference type="Pfam" id="PF03167">
    <property type="entry name" value="UDG"/>
    <property type="match status" value="1"/>
</dbReference>
<dbReference type="PANTHER" id="PTHR42160">
    <property type="entry name" value="URACIL-DNA GLYCOSYLASE SUPERFAMILY PROTEIN"/>
    <property type="match status" value="1"/>
</dbReference>
<dbReference type="InterPro" id="IPR047124">
    <property type="entry name" value="HI_0220.2"/>
</dbReference>
<evidence type="ECO:0000313" key="3">
    <source>
        <dbReference type="Proteomes" id="UP001500469"/>
    </source>
</evidence>
<dbReference type="SMART" id="SM00987">
    <property type="entry name" value="UreE_C"/>
    <property type="match status" value="1"/>
</dbReference>
<keyword evidence="3" id="KW-1185">Reference proteome</keyword>
<gene>
    <name evidence="2" type="ORF">GCM10009119_31860</name>
</gene>
<comment type="caution">
    <text evidence="2">The sequence shown here is derived from an EMBL/GenBank/DDBJ whole genome shotgun (WGS) entry which is preliminary data.</text>
</comment>
<evidence type="ECO:0000313" key="2">
    <source>
        <dbReference type="EMBL" id="GAA0880216.1"/>
    </source>
</evidence>
<protein>
    <submittedName>
        <fullName evidence="2">Uracil-DNA glycosylase family protein</fullName>
    </submittedName>
</protein>